<protein>
    <recommendedName>
        <fullName evidence="3">Intracellular proteinase inhibitor BsuPI domain-containing protein</fullName>
    </recommendedName>
</protein>
<proteinExistence type="predicted"/>
<dbReference type="OrthoDB" id="2611470at2"/>
<evidence type="ECO:0008006" key="3">
    <source>
        <dbReference type="Google" id="ProtNLM"/>
    </source>
</evidence>
<comment type="caution">
    <text evidence="1">The sequence shown here is derived from an EMBL/GenBank/DDBJ whole genome shotgun (WGS) entry which is preliminary data.</text>
</comment>
<gene>
    <name evidence="1" type="ORF">CBW46_014325</name>
</gene>
<dbReference type="RefSeq" id="WP_089200685.1">
    <property type="nucleotide sequence ID" value="NZ_NHRJ02000008.1"/>
</dbReference>
<keyword evidence="2" id="KW-1185">Reference proteome</keyword>
<dbReference type="AlphaFoldDB" id="A0A2W1NZM1"/>
<accession>A0A2W1NZM1</accession>
<dbReference type="EMBL" id="NHRJ02000008">
    <property type="protein sequence ID" value="PZE20318.1"/>
    <property type="molecule type" value="Genomic_DNA"/>
</dbReference>
<sequence>MKQIIIIALLSLVACNQSSISDDPFKGLFQHEEPTKQSAPSNETEDFSASISVADQLKSHEEFIVEATLKNLTNNGFTIQHAAKVFYVTIKDSNGKVVNTFVMPEVGIVRNFQANQVITEQYACKLEKPGRYEVSATARFAIVEGDNRDYEVTTNKATIDVVL</sequence>
<dbReference type="PROSITE" id="PS51257">
    <property type="entry name" value="PROKAR_LIPOPROTEIN"/>
    <property type="match status" value="1"/>
</dbReference>
<organism evidence="1 2">
    <name type="scientific">Paenibacillus xerothermodurans</name>
    <dbReference type="NCBI Taxonomy" id="1977292"/>
    <lineage>
        <taxon>Bacteria</taxon>
        <taxon>Bacillati</taxon>
        <taxon>Bacillota</taxon>
        <taxon>Bacilli</taxon>
        <taxon>Bacillales</taxon>
        <taxon>Paenibacillaceae</taxon>
        <taxon>Paenibacillus</taxon>
    </lineage>
</organism>
<evidence type="ECO:0000313" key="2">
    <source>
        <dbReference type="Proteomes" id="UP000214746"/>
    </source>
</evidence>
<name>A0A2W1NZM1_PAEXE</name>
<dbReference type="Proteomes" id="UP000214746">
    <property type="component" value="Unassembled WGS sequence"/>
</dbReference>
<reference evidence="1" key="1">
    <citation type="submission" date="2018-06" db="EMBL/GenBank/DDBJ databases">
        <title>Paenibacillus xerothermodurans sp. nov. an extremely dry heat resistant spore forming bacterium isolated from the soil of Cape Canaveral, Florida.</title>
        <authorList>
            <person name="Seuylemezian A."/>
            <person name="Kaur N."/>
            <person name="Patil P."/>
            <person name="Patil P."/>
            <person name="Mayilraj S."/>
            <person name="Vaishampayan P."/>
        </authorList>
    </citation>
    <scope>NUCLEOTIDE SEQUENCE [LARGE SCALE GENOMIC DNA]</scope>
    <source>
        <strain evidence="1">ATCC 27380</strain>
    </source>
</reference>
<evidence type="ECO:0000313" key="1">
    <source>
        <dbReference type="EMBL" id="PZE20318.1"/>
    </source>
</evidence>